<evidence type="ECO:0000256" key="1">
    <source>
        <dbReference type="SAM" id="Phobius"/>
    </source>
</evidence>
<keyword evidence="1" id="KW-0812">Transmembrane</keyword>
<feature type="transmembrane region" description="Helical" evidence="1">
    <location>
        <begin position="36"/>
        <end position="55"/>
    </location>
</feature>
<sequence length="56" mass="6493">MNIATKPRASGLKNVIEYLISLHKSDYRRAMVLSGLRLDFGFVLVFNFIVLIQLYF</sequence>
<reference evidence="2 3" key="1">
    <citation type="submission" date="2019-06" db="EMBL/GenBank/DDBJ databases">
        <title>Whole genome shotgun sequence of Vibrio inusitatus NBRC 102082.</title>
        <authorList>
            <person name="Hosoyama A."/>
            <person name="Uohara A."/>
            <person name="Ohji S."/>
            <person name="Ichikawa N."/>
        </authorList>
    </citation>
    <scope>NUCLEOTIDE SEQUENCE [LARGE SCALE GENOMIC DNA]</scope>
    <source>
        <strain evidence="2 3">NBRC 102082</strain>
    </source>
</reference>
<organism evidence="2 3">
    <name type="scientific">Vibrio inusitatus NBRC 102082</name>
    <dbReference type="NCBI Taxonomy" id="1219070"/>
    <lineage>
        <taxon>Bacteria</taxon>
        <taxon>Pseudomonadati</taxon>
        <taxon>Pseudomonadota</taxon>
        <taxon>Gammaproteobacteria</taxon>
        <taxon>Vibrionales</taxon>
        <taxon>Vibrionaceae</taxon>
        <taxon>Vibrio</taxon>
    </lineage>
</organism>
<proteinExistence type="predicted"/>
<evidence type="ECO:0000313" key="3">
    <source>
        <dbReference type="Proteomes" id="UP000318717"/>
    </source>
</evidence>
<keyword evidence="1" id="KW-1133">Transmembrane helix</keyword>
<evidence type="ECO:0000313" key="2">
    <source>
        <dbReference type="EMBL" id="GEA51489.1"/>
    </source>
</evidence>
<comment type="caution">
    <text evidence="2">The sequence shown here is derived from an EMBL/GenBank/DDBJ whole genome shotgun (WGS) entry which is preliminary data.</text>
</comment>
<name>A0A4Y3HWD4_9VIBR</name>
<dbReference type="Proteomes" id="UP000318717">
    <property type="component" value="Unassembled WGS sequence"/>
</dbReference>
<keyword evidence="3" id="KW-1185">Reference proteome</keyword>
<protein>
    <submittedName>
        <fullName evidence="2">Uncharacterized protein</fullName>
    </submittedName>
</protein>
<keyword evidence="1" id="KW-0472">Membrane</keyword>
<dbReference type="AlphaFoldDB" id="A0A4Y3HWD4"/>
<accession>A0A4Y3HWD4</accession>
<dbReference type="EMBL" id="BJLF01000010">
    <property type="protein sequence ID" value="GEA51489.1"/>
    <property type="molecule type" value="Genomic_DNA"/>
</dbReference>
<gene>
    <name evidence="2" type="ORF">VIN01S_22930</name>
</gene>